<keyword evidence="5" id="KW-0472">Membrane</keyword>
<feature type="domain" description="TonB-dependent transporter Oar-like beta-barrel" evidence="9">
    <location>
        <begin position="244"/>
        <end position="301"/>
    </location>
</feature>
<evidence type="ECO:0000256" key="1">
    <source>
        <dbReference type="ARBA" id="ARBA00004571"/>
    </source>
</evidence>
<dbReference type="Pfam" id="PF25183">
    <property type="entry name" value="OMP_b-brl_4"/>
    <property type="match status" value="2"/>
</dbReference>
<evidence type="ECO:0000313" key="10">
    <source>
        <dbReference type="EMBL" id="MFC2925366.1"/>
    </source>
</evidence>
<keyword evidence="2" id="KW-0813">Transport</keyword>
<gene>
    <name evidence="10" type="ORF">ACFOOR_04530</name>
</gene>
<dbReference type="Gene3D" id="2.170.130.10">
    <property type="entry name" value="TonB-dependent receptor, plug domain"/>
    <property type="match status" value="1"/>
</dbReference>
<feature type="region of interest" description="Disordered" evidence="7">
    <location>
        <begin position="56"/>
        <end position="75"/>
    </location>
</feature>
<reference evidence="11" key="1">
    <citation type="journal article" date="2019" name="Int. J. Syst. Evol. Microbiol.">
        <title>The Global Catalogue of Microorganisms (GCM) 10K type strain sequencing project: providing services to taxonomists for standard genome sequencing and annotation.</title>
        <authorList>
            <consortium name="The Broad Institute Genomics Platform"/>
            <consortium name="The Broad Institute Genome Sequencing Center for Infectious Disease"/>
            <person name="Wu L."/>
            <person name="Ma J."/>
        </authorList>
    </citation>
    <scope>NUCLEOTIDE SEQUENCE [LARGE SCALE GENOMIC DNA]</scope>
    <source>
        <strain evidence="11">KCTC 52487</strain>
    </source>
</reference>
<dbReference type="InterPro" id="IPR057601">
    <property type="entry name" value="Oar-like_b-barrel"/>
</dbReference>
<dbReference type="PANTHER" id="PTHR30069:SF46">
    <property type="entry name" value="OAR PROTEIN"/>
    <property type="match status" value="1"/>
</dbReference>
<evidence type="ECO:0000256" key="7">
    <source>
        <dbReference type="SAM" id="MobiDB-lite"/>
    </source>
</evidence>
<feature type="chain" id="PRO_5046870238" evidence="8">
    <location>
        <begin position="28"/>
        <end position="1064"/>
    </location>
</feature>
<dbReference type="SUPFAM" id="SSF49464">
    <property type="entry name" value="Carboxypeptidase regulatory domain-like"/>
    <property type="match status" value="1"/>
</dbReference>
<keyword evidence="10" id="KW-0675">Receptor</keyword>
<accession>A0ABV6ZV76</accession>
<dbReference type="EMBL" id="JBHRSV010000002">
    <property type="protein sequence ID" value="MFC2925366.1"/>
    <property type="molecule type" value="Genomic_DNA"/>
</dbReference>
<organism evidence="10 11">
    <name type="scientific">Hyphobacterium vulgare</name>
    <dbReference type="NCBI Taxonomy" id="1736751"/>
    <lineage>
        <taxon>Bacteria</taxon>
        <taxon>Pseudomonadati</taxon>
        <taxon>Pseudomonadota</taxon>
        <taxon>Alphaproteobacteria</taxon>
        <taxon>Maricaulales</taxon>
        <taxon>Maricaulaceae</taxon>
        <taxon>Hyphobacterium</taxon>
    </lineage>
</organism>
<protein>
    <submittedName>
        <fullName evidence="10">TonB-dependent receptor domain-containing protein</fullName>
    </submittedName>
</protein>
<evidence type="ECO:0000313" key="11">
    <source>
        <dbReference type="Proteomes" id="UP001595379"/>
    </source>
</evidence>
<dbReference type="PANTHER" id="PTHR30069">
    <property type="entry name" value="TONB-DEPENDENT OUTER MEMBRANE RECEPTOR"/>
    <property type="match status" value="1"/>
</dbReference>
<dbReference type="InterPro" id="IPR039426">
    <property type="entry name" value="TonB-dep_rcpt-like"/>
</dbReference>
<name>A0ABV6ZV76_9PROT</name>
<dbReference type="InterPro" id="IPR037066">
    <property type="entry name" value="Plug_dom_sf"/>
</dbReference>
<feature type="signal peptide" evidence="8">
    <location>
        <begin position="1"/>
        <end position="27"/>
    </location>
</feature>
<feature type="domain" description="TonB-dependent transporter Oar-like beta-barrel" evidence="9">
    <location>
        <begin position="349"/>
        <end position="888"/>
    </location>
</feature>
<keyword evidence="3" id="KW-1134">Transmembrane beta strand</keyword>
<keyword evidence="8" id="KW-0732">Signal</keyword>
<evidence type="ECO:0000256" key="8">
    <source>
        <dbReference type="SAM" id="SignalP"/>
    </source>
</evidence>
<dbReference type="Gene3D" id="2.40.170.20">
    <property type="entry name" value="TonB-dependent receptor, beta-barrel domain"/>
    <property type="match status" value="1"/>
</dbReference>
<evidence type="ECO:0000256" key="2">
    <source>
        <dbReference type="ARBA" id="ARBA00022448"/>
    </source>
</evidence>
<keyword evidence="4" id="KW-0812">Transmembrane</keyword>
<dbReference type="Gene3D" id="2.60.40.1120">
    <property type="entry name" value="Carboxypeptidase-like, regulatory domain"/>
    <property type="match status" value="1"/>
</dbReference>
<evidence type="ECO:0000256" key="3">
    <source>
        <dbReference type="ARBA" id="ARBA00022452"/>
    </source>
</evidence>
<keyword evidence="6" id="KW-0998">Cell outer membrane</keyword>
<comment type="caution">
    <text evidence="10">The sequence shown here is derived from an EMBL/GenBank/DDBJ whole genome shotgun (WGS) entry which is preliminary data.</text>
</comment>
<evidence type="ECO:0000256" key="4">
    <source>
        <dbReference type="ARBA" id="ARBA00022692"/>
    </source>
</evidence>
<evidence type="ECO:0000259" key="9">
    <source>
        <dbReference type="Pfam" id="PF25183"/>
    </source>
</evidence>
<evidence type="ECO:0000256" key="6">
    <source>
        <dbReference type="ARBA" id="ARBA00023237"/>
    </source>
</evidence>
<dbReference type="Proteomes" id="UP001595379">
    <property type="component" value="Unassembled WGS sequence"/>
</dbReference>
<feature type="compositionally biased region" description="Low complexity" evidence="7">
    <location>
        <begin position="58"/>
        <end position="73"/>
    </location>
</feature>
<dbReference type="RefSeq" id="WP_343165009.1">
    <property type="nucleotide sequence ID" value="NZ_JBHRSV010000002.1"/>
</dbReference>
<comment type="subcellular location">
    <subcellularLocation>
        <location evidence="1">Cell outer membrane</location>
        <topology evidence="1">Multi-pass membrane protein</topology>
    </subcellularLocation>
</comment>
<dbReference type="InterPro" id="IPR036942">
    <property type="entry name" value="Beta-barrel_TonB_sf"/>
</dbReference>
<proteinExistence type="predicted"/>
<evidence type="ECO:0000256" key="5">
    <source>
        <dbReference type="ARBA" id="ARBA00023136"/>
    </source>
</evidence>
<dbReference type="SUPFAM" id="SSF56935">
    <property type="entry name" value="Porins"/>
    <property type="match status" value="1"/>
</dbReference>
<keyword evidence="11" id="KW-1185">Reference proteome</keyword>
<dbReference type="Pfam" id="PF13620">
    <property type="entry name" value="CarboxypepD_reg"/>
    <property type="match status" value="1"/>
</dbReference>
<sequence>MSLLKKLSYTTATAALVAMASTAAVHAQVTTTEIRGSVVDASGAPISGATVQVIHQPTGTSSTTTTGSSGSFSARGLRPGGPYIVIATAAGYQGGQAEDLFAQLGNPLSVSISLESGSGDTIVVTGSRLVTADVAVGPSAVFDAADLANSPAINRDLKDIVRLDPRVYLDESFNDSIQCAGAHPRFNSLTVDGIGLNDGFGLNSNGYPTERMPFPYDAINQVSVELAPFDVQYGGFTACNINAVTRSGTNEFTGSLFFDYTDDNFQGAEAEPFDEQRYGFAFGGPIIQDRLFFYGAYERFEGVNQFFRGPEGSGATVEVTGFTQAEYDQILNIAQTTYGFNPGGIPQSAAALDEKYLIRLDWNITNNHRASLTYNYSEGLNRTESDGDNNEFEYENHLYDRGAAPLEAYALQVFSDWTDNFSTEVRVAYNSVDFQQASVNGTDIGEIQIRDGANTIYLGADDSRHSNQLNYDTLQIRLAGSYDFNDHLITAGYERLTFDIFNLFVQHTEGEFRFNNITDFQNGLAARVYYGNAAGTNNPADAGASFAYDVHTLYAQDEFRPHPDVNITAGLRYEWYTSEDRPNENANFLARNGFSNTFNLDGVDLLQPRLGFEWDVNDALSVRGGLGLYSGGNPNVWVSNSYSNDGITNIQLLAFNVDLNAVTNVQDEGGQGRPLWGIPQDLFDGVATGTANSTVNAIDPNFETPSEWKFAIGATYDFDMPFMQFEDQTRLLVDVLYSQSRDGVLVRDIALQQVGTAAADGRPVYRRIDRSDPDCVANPGTVAAPNPACTYRGFDNDLLLTNSEGGSQFVFSAILQQEFANDIDLNLGYAYVDSTDVNPMTSSVAFSNWVNIATSDINNPTEATSNYEIPHRFTMRLSWQRAFFGEYMSRATLFGQAFQARPYSWTFGGNTNSNMFGDGQEYVHLLYVPLANDPNVIYGPNFDQAAFDAFVNQYGLARGQIVERNGEEGSWSNKFDLRLEQEFRGILPGHTSSAFLVVENIGNLINEDWGIISQAGFPQRIGVVDGQLGADGRYTYTNFFAPTPERVVGDVSFWTVRMGLRYEF</sequence>
<dbReference type="InterPro" id="IPR008969">
    <property type="entry name" value="CarboxyPept-like_regulatory"/>
</dbReference>